<evidence type="ECO:0000313" key="2">
    <source>
        <dbReference type="Proteomes" id="UP000662783"/>
    </source>
</evidence>
<dbReference type="RefSeq" id="WP_205720566.1">
    <property type="nucleotide sequence ID" value="NZ_CP070608.1"/>
</dbReference>
<protein>
    <submittedName>
        <fullName evidence="1">PorT family protein</fullName>
    </submittedName>
</protein>
<keyword evidence="2" id="KW-1185">Reference proteome</keyword>
<dbReference type="Proteomes" id="UP000662783">
    <property type="component" value="Chromosome"/>
</dbReference>
<proteinExistence type="predicted"/>
<accession>A0A974WER0</accession>
<dbReference type="Gene3D" id="2.40.160.20">
    <property type="match status" value="1"/>
</dbReference>
<dbReference type="InterPro" id="IPR011250">
    <property type="entry name" value="OMP/PagP_B-barrel"/>
</dbReference>
<evidence type="ECO:0000313" key="1">
    <source>
        <dbReference type="EMBL" id="QSE96053.1"/>
    </source>
</evidence>
<dbReference type="SUPFAM" id="SSF56925">
    <property type="entry name" value="OMPA-like"/>
    <property type="match status" value="1"/>
</dbReference>
<organism evidence="1 2">
    <name type="scientific">Fulvivirga lutea</name>
    <dbReference type="NCBI Taxonomy" id="2810512"/>
    <lineage>
        <taxon>Bacteria</taxon>
        <taxon>Pseudomonadati</taxon>
        <taxon>Bacteroidota</taxon>
        <taxon>Cytophagia</taxon>
        <taxon>Cytophagales</taxon>
        <taxon>Fulvivirgaceae</taxon>
        <taxon>Fulvivirga</taxon>
    </lineage>
</organism>
<reference evidence="1" key="1">
    <citation type="submission" date="2021-02" db="EMBL/GenBank/DDBJ databases">
        <title>Fulvivirga sp. S481 isolated from sea water.</title>
        <authorList>
            <person name="Bae S.S."/>
            <person name="Baek K."/>
        </authorList>
    </citation>
    <scope>NUCLEOTIDE SEQUENCE</scope>
    <source>
        <strain evidence="1">S481</strain>
    </source>
</reference>
<name>A0A974WER0_9BACT</name>
<sequence length="238" mass="27129">MLVVVNIVKIMNRLIIISVVITLGTLDELMAQKRMLVKYEIGVAHTNYELVNPQNNVRISDNNHAFHGISASYEVKHNFHLETGLYSKYYGADFYSNSPDTTNLIIGINKIQIPLRIIYRNNILSDRLYFTLVVGSSILINHSQSGFIFSSTNEFKTIGDEPKKSFGLVELGLGIDYEIFNNFSLGFYIRSFYGLNQNINIQYDNINSDNTITNYDINSNGDFQAYMLAVGYKFGKRK</sequence>
<dbReference type="AlphaFoldDB" id="A0A974WER0"/>
<dbReference type="KEGG" id="fuv:JR347_10540"/>
<dbReference type="EMBL" id="CP070608">
    <property type="protein sequence ID" value="QSE96053.1"/>
    <property type="molecule type" value="Genomic_DNA"/>
</dbReference>
<gene>
    <name evidence="1" type="ORF">JR347_10540</name>
</gene>